<evidence type="ECO:0000256" key="5">
    <source>
        <dbReference type="ARBA" id="ARBA00023004"/>
    </source>
</evidence>
<dbReference type="InterPro" id="IPR048328">
    <property type="entry name" value="Dyp_perox_C"/>
</dbReference>
<dbReference type="InterPro" id="IPR006314">
    <property type="entry name" value="Dyp_peroxidase"/>
</dbReference>
<keyword evidence="2 10" id="KW-0575">Peroxidase</keyword>
<dbReference type="EMBL" id="CP019607">
    <property type="protein sequence ID" value="AQP52441.1"/>
    <property type="molecule type" value="Genomic_DNA"/>
</dbReference>
<evidence type="ECO:0000256" key="2">
    <source>
        <dbReference type="ARBA" id="ARBA00022559"/>
    </source>
</evidence>
<reference evidence="10 11" key="1">
    <citation type="journal article" date="2008" name="Int. J. Syst. Evol. Microbiol.">
        <title>Tessaracoccus flavescens sp. nov., isolated from marine sediment.</title>
        <authorList>
            <person name="Lee D.W."/>
            <person name="Lee S.D."/>
        </authorList>
    </citation>
    <scope>NUCLEOTIDE SEQUENCE [LARGE SCALE GENOMIC DNA]</scope>
    <source>
        <strain evidence="10 11">SST-39T</strain>
    </source>
</reference>
<evidence type="ECO:0000259" key="8">
    <source>
        <dbReference type="Pfam" id="PF04261"/>
    </source>
</evidence>
<feature type="domain" description="Dyp-type peroxidase N-terminal" evidence="8">
    <location>
        <begin position="1"/>
        <end position="118"/>
    </location>
</feature>
<proteinExistence type="inferred from homology"/>
<organism evidence="10 11">
    <name type="scientific">Tessaracoccus flavescens</name>
    <dbReference type="NCBI Taxonomy" id="399497"/>
    <lineage>
        <taxon>Bacteria</taxon>
        <taxon>Bacillati</taxon>
        <taxon>Actinomycetota</taxon>
        <taxon>Actinomycetes</taxon>
        <taxon>Propionibacteriales</taxon>
        <taxon>Propionibacteriaceae</taxon>
        <taxon>Tessaracoccus</taxon>
    </lineage>
</organism>
<evidence type="ECO:0000256" key="7">
    <source>
        <dbReference type="SAM" id="MobiDB-lite"/>
    </source>
</evidence>
<dbReference type="KEGG" id="tfa:BW733_03160"/>
<dbReference type="InterPro" id="IPR011008">
    <property type="entry name" value="Dimeric_a/b-barrel"/>
</dbReference>
<dbReference type="GO" id="GO:0020037">
    <property type="term" value="F:heme binding"/>
    <property type="evidence" value="ECO:0007669"/>
    <property type="project" value="InterPro"/>
</dbReference>
<evidence type="ECO:0000256" key="6">
    <source>
        <dbReference type="ARBA" id="ARBA00025737"/>
    </source>
</evidence>
<evidence type="ECO:0000313" key="10">
    <source>
        <dbReference type="EMBL" id="AQP52441.1"/>
    </source>
</evidence>
<keyword evidence="3" id="KW-0479">Metal-binding</keyword>
<comment type="similarity">
    <text evidence="6">Belongs to the DyP-type peroxidase family.</text>
</comment>
<feature type="compositionally biased region" description="Polar residues" evidence="7">
    <location>
        <begin position="316"/>
        <end position="327"/>
    </location>
</feature>
<dbReference type="GO" id="GO:0005829">
    <property type="term" value="C:cytosol"/>
    <property type="evidence" value="ECO:0007669"/>
    <property type="project" value="TreeGrafter"/>
</dbReference>
<dbReference type="Proteomes" id="UP000188235">
    <property type="component" value="Chromosome"/>
</dbReference>
<evidence type="ECO:0000256" key="4">
    <source>
        <dbReference type="ARBA" id="ARBA00023002"/>
    </source>
</evidence>
<dbReference type="PROSITE" id="PS51404">
    <property type="entry name" value="DYP_PEROXIDASE"/>
    <property type="match status" value="1"/>
</dbReference>
<dbReference type="PANTHER" id="PTHR30521:SF0">
    <property type="entry name" value="DYP-TYPE PEROXIDASE FAMILY PROTEIN"/>
    <property type="match status" value="1"/>
</dbReference>
<keyword evidence="11" id="KW-1185">Reference proteome</keyword>
<gene>
    <name evidence="10" type="ORF">BW733_03160</name>
</gene>
<dbReference type="InterPro" id="IPR048327">
    <property type="entry name" value="Dyp_perox_N"/>
</dbReference>
<dbReference type="NCBIfam" id="TIGR01413">
    <property type="entry name" value="Dyp_perox_fam"/>
    <property type="match status" value="1"/>
</dbReference>
<protein>
    <submittedName>
        <fullName evidence="10">Peroxidase</fullName>
    </submittedName>
</protein>
<feature type="domain" description="Dyp-type peroxidase C-terminal" evidence="9">
    <location>
        <begin position="121"/>
        <end position="283"/>
    </location>
</feature>
<accession>A0A1Q2D2H5</accession>
<evidence type="ECO:0000256" key="3">
    <source>
        <dbReference type="ARBA" id="ARBA00022723"/>
    </source>
</evidence>
<keyword evidence="5" id="KW-0408">Iron</keyword>
<keyword evidence="4" id="KW-0560">Oxidoreductase</keyword>
<dbReference type="SUPFAM" id="SSF54909">
    <property type="entry name" value="Dimeric alpha+beta barrel"/>
    <property type="match status" value="1"/>
</dbReference>
<dbReference type="STRING" id="399497.BW733_03160"/>
<dbReference type="OrthoDB" id="3251355at2"/>
<evidence type="ECO:0000256" key="1">
    <source>
        <dbReference type="ARBA" id="ARBA00001970"/>
    </source>
</evidence>
<evidence type="ECO:0000259" key="9">
    <source>
        <dbReference type="Pfam" id="PF20628"/>
    </source>
</evidence>
<evidence type="ECO:0000313" key="11">
    <source>
        <dbReference type="Proteomes" id="UP000188235"/>
    </source>
</evidence>
<dbReference type="GO" id="GO:0004601">
    <property type="term" value="F:peroxidase activity"/>
    <property type="evidence" value="ECO:0007669"/>
    <property type="project" value="UniProtKB-KW"/>
</dbReference>
<name>A0A1Q2D2H5_9ACTN</name>
<comment type="cofactor">
    <cofactor evidence="1">
        <name>heme b</name>
        <dbReference type="ChEBI" id="CHEBI:60344"/>
    </cofactor>
</comment>
<sequence length="327" mass="35727">MFLVATINQCGESTVHDALEDLSGLTRGVGFRYPERELTLLVGIGSDAWDRLFAGPRPSQLHPFKEVKGDRFVAPSTPGDLLFHIRADTMDMCFELATRISDTMDGAITVVDEVHGFRYFDQRDLLGFVDGTENPTGELAESSTTIGGEDPRFAGGHYVHIQKYLHDMTAWKALTVEEQENVIGRKKLDDIEIPDDKKKPNAHIVLNTIDDEQGRELKIVRLNMPFGDVGKGEFGTFYIGYSRNPDVTERMLDNMFIGDPPGNTDAILDFSTAVTGCMFYVATDAFLDDPLPFAGADSVASAPEPSTDSAPPAQGGSLSIGSLKGQN</sequence>
<dbReference type="PANTHER" id="PTHR30521">
    <property type="entry name" value="DEFERROCHELATASE/PEROXIDASE"/>
    <property type="match status" value="1"/>
</dbReference>
<dbReference type="Pfam" id="PF04261">
    <property type="entry name" value="Dyp_perox_N"/>
    <property type="match status" value="1"/>
</dbReference>
<dbReference type="AlphaFoldDB" id="A0A1Q2D2H5"/>
<feature type="region of interest" description="Disordered" evidence="7">
    <location>
        <begin position="297"/>
        <end position="327"/>
    </location>
</feature>
<dbReference type="GO" id="GO:0046872">
    <property type="term" value="F:metal ion binding"/>
    <property type="evidence" value="ECO:0007669"/>
    <property type="project" value="UniProtKB-KW"/>
</dbReference>
<dbReference type="Pfam" id="PF20628">
    <property type="entry name" value="Dyp_perox_C"/>
    <property type="match status" value="1"/>
</dbReference>